<feature type="domain" description="Bacterial repeat" evidence="2">
    <location>
        <begin position="28"/>
        <end position="94"/>
    </location>
</feature>
<dbReference type="PROSITE" id="PS51257">
    <property type="entry name" value="PROKAR_LIPOPROTEIN"/>
    <property type="match status" value="1"/>
</dbReference>
<proteinExistence type="predicted"/>
<dbReference type="Pfam" id="PF18998">
    <property type="entry name" value="Flg_new_2"/>
    <property type="match status" value="2"/>
</dbReference>
<keyword evidence="4" id="KW-1185">Reference proteome</keyword>
<feature type="domain" description="Bacterial repeat" evidence="2">
    <location>
        <begin position="117"/>
        <end position="170"/>
    </location>
</feature>
<dbReference type="AlphaFoldDB" id="A0A7C9FQJ6"/>
<gene>
    <name evidence="3" type="ORF">GBK04_00535</name>
</gene>
<dbReference type="Proteomes" id="UP000479293">
    <property type="component" value="Unassembled WGS sequence"/>
</dbReference>
<organism evidence="3 4">
    <name type="scientific">Salmonirosea aquatica</name>
    <dbReference type="NCBI Taxonomy" id="2654236"/>
    <lineage>
        <taxon>Bacteria</taxon>
        <taxon>Pseudomonadati</taxon>
        <taxon>Bacteroidota</taxon>
        <taxon>Cytophagia</taxon>
        <taxon>Cytophagales</taxon>
        <taxon>Spirosomataceae</taxon>
        <taxon>Salmonirosea</taxon>
    </lineage>
</organism>
<evidence type="ECO:0000256" key="1">
    <source>
        <dbReference type="SAM" id="MobiDB-lite"/>
    </source>
</evidence>
<protein>
    <recommendedName>
        <fullName evidence="2">Bacterial repeat domain-containing protein</fullName>
    </recommendedName>
</protein>
<dbReference type="RefSeq" id="WP_152755921.1">
    <property type="nucleotide sequence ID" value="NZ_WHLY01000001.1"/>
</dbReference>
<dbReference type="InterPro" id="IPR044060">
    <property type="entry name" value="Bacterial_rp_domain"/>
</dbReference>
<evidence type="ECO:0000259" key="2">
    <source>
        <dbReference type="Pfam" id="PF18998"/>
    </source>
</evidence>
<dbReference type="EMBL" id="WHLY01000001">
    <property type="protein sequence ID" value="MPR31872.1"/>
    <property type="molecule type" value="Genomic_DNA"/>
</dbReference>
<sequence>MRNPLLLFLLLISLFSCKEKEVALYNLRVEVTPVGSGTISPAAGQFEEGKQIQITAIAGPEYVFKEWQGGASGSNNPIMVTMTGDKQLVAVFEKRKYPLAVRVEGEGFVQEKVIESGRTTTDYPSGTVVELRAVASEGWLFGYWDSDTILTMNPRVVTVNSPQTVKATFIKDVPVRMEIGGLDQDLIVSHEYPITVKLVYKSGKELLIPADSFVVNYVAGDGIAIRNKMNFLAVKRGNLTVRVTSGNLSELVSIRVSEIDDVSQFDAFLKTPASGASVVIPVVVINFLPTMDGSKLDMSRAPDDYWILRHSTLAEAKQRIMGELRLTKFGIEEGTRFRQFTSHERISPYAGIEVVRYFDVYELELRHWTSTQKTIDYHSLFDKLGMEDLVNNHGVKEVWFTIFNKDAYPSVVNSPYNDPDTYYGMPESNMSSPLTGDISNSYRLPNDLPIYKNTYVVYGNSGHRGFDTNLHNRGHQIEAQLSYMERRTDQPAPNAELFYNKFVGLNPGMGNKPLHRAGMTHFPPNTSIDYDYDNSKFEESDIHTWQPYGGDFIMVNNSNWKNAVYPFDLKNTFYQNGVRVINDYTHDAHSKWLMYWWQAIPGEGNPISFDGRPLTNWWDVFYNWDEAIRTNRGLTQHSPNGRTVPNTQHASEVSQPDCKVYPRPR</sequence>
<feature type="region of interest" description="Disordered" evidence="1">
    <location>
        <begin position="633"/>
        <end position="665"/>
    </location>
</feature>
<accession>A0A7C9FQJ6</accession>
<comment type="caution">
    <text evidence="3">The sequence shown here is derived from an EMBL/GenBank/DDBJ whole genome shotgun (WGS) entry which is preliminary data.</text>
</comment>
<evidence type="ECO:0000313" key="4">
    <source>
        <dbReference type="Proteomes" id="UP000479293"/>
    </source>
</evidence>
<evidence type="ECO:0000313" key="3">
    <source>
        <dbReference type="EMBL" id="MPR31872.1"/>
    </source>
</evidence>
<name>A0A7C9FQJ6_9BACT</name>
<feature type="compositionally biased region" description="Polar residues" evidence="1">
    <location>
        <begin position="633"/>
        <end position="654"/>
    </location>
</feature>
<reference evidence="3 4" key="1">
    <citation type="submission" date="2019-10" db="EMBL/GenBank/DDBJ databases">
        <title>Draft Genome Sequence of Cytophagaceae sp. SJW1-29.</title>
        <authorList>
            <person name="Choi A."/>
        </authorList>
    </citation>
    <scope>NUCLEOTIDE SEQUENCE [LARGE SCALE GENOMIC DNA]</scope>
    <source>
        <strain evidence="3 4">SJW1-29</strain>
    </source>
</reference>